<protein>
    <submittedName>
        <fullName evidence="1">Uncharacterized protein</fullName>
    </submittedName>
</protein>
<feature type="non-terminal residue" evidence="1">
    <location>
        <position position="59"/>
    </location>
</feature>
<proteinExistence type="predicted"/>
<feature type="non-terminal residue" evidence="1">
    <location>
        <position position="1"/>
    </location>
</feature>
<organism evidence="1 2">
    <name type="scientific">Aspergillus indologenus CBS 114.80</name>
    <dbReference type="NCBI Taxonomy" id="1450541"/>
    <lineage>
        <taxon>Eukaryota</taxon>
        <taxon>Fungi</taxon>
        <taxon>Dikarya</taxon>
        <taxon>Ascomycota</taxon>
        <taxon>Pezizomycotina</taxon>
        <taxon>Eurotiomycetes</taxon>
        <taxon>Eurotiomycetidae</taxon>
        <taxon>Eurotiales</taxon>
        <taxon>Aspergillaceae</taxon>
        <taxon>Aspergillus</taxon>
        <taxon>Aspergillus subgen. Circumdati</taxon>
    </lineage>
</organism>
<evidence type="ECO:0000313" key="2">
    <source>
        <dbReference type="Proteomes" id="UP000248817"/>
    </source>
</evidence>
<dbReference type="EMBL" id="KZ825470">
    <property type="protein sequence ID" value="PYI35360.1"/>
    <property type="molecule type" value="Genomic_DNA"/>
</dbReference>
<dbReference type="AlphaFoldDB" id="A0A2V5J136"/>
<dbReference type="Proteomes" id="UP000248817">
    <property type="component" value="Unassembled WGS sequence"/>
</dbReference>
<keyword evidence="2" id="KW-1185">Reference proteome</keyword>
<reference evidence="1 2" key="1">
    <citation type="submission" date="2018-02" db="EMBL/GenBank/DDBJ databases">
        <title>The genomes of Aspergillus section Nigri reveals drivers in fungal speciation.</title>
        <authorList>
            <consortium name="DOE Joint Genome Institute"/>
            <person name="Vesth T.C."/>
            <person name="Nybo J."/>
            <person name="Theobald S."/>
            <person name="Brandl J."/>
            <person name="Frisvad J.C."/>
            <person name="Nielsen K.F."/>
            <person name="Lyhne E.K."/>
            <person name="Kogle M.E."/>
            <person name="Kuo A."/>
            <person name="Riley R."/>
            <person name="Clum A."/>
            <person name="Nolan M."/>
            <person name="Lipzen A."/>
            <person name="Salamov A."/>
            <person name="Henrissat B."/>
            <person name="Wiebenga A."/>
            <person name="De vries R.P."/>
            <person name="Grigoriev I.V."/>
            <person name="Mortensen U.H."/>
            <person name="Andersen M.R."/>
            <person name="Baker S.E."/>
        </authorList>
    </citation>
    <scope>NUCLEOTIDE SEQUENCE [LARGE SCALE GENOMIC DNA]</scope>
    <source>
        <strain evidence="1 2">CBS 114.80</strain>
    </source>
</reference>
<sequence length="59" mass="6851">EAHMTIVAERLGISIMPAEVRLKYDGKLPHIWHIVDTNIEHLFQKQLSKHCTGAYPHLY</sequence>
<name>A0A2V5J136_9EURO</name>
<gene>
    <name evidence="1" type="ORF">BP00DRAFT_302250</name>
</gene>
<accession>A0A2V5J136</accession>
<evidence type="ECO:0000313" key="1">
    <source>
        <dbReference type="EMBL" id="PYI35360.1"/>
    </source>
</evidence>